<dbReference type="HOGENOM" id="CLU_2609491_0_0_1"/>
<name>A0A0D9XWF2_9ORYZ</name>
<protein>
    <submittedName>
        <fullName evidence="1">Uncharacterized protein</fullName>
    </submittedName>
</protein>
<reference evidence="2" key="2">
    <citation type="submission" date="2013-12" db="EMBL/GenBank/DDBJ databases">
        <authorList>
            <person name="Yu Y."/>
            <person name="Lee S."/>
            <person name="de Baynast K."/>
            <person name="Wissotski M."/>
            <person name="Liu L."/>
            <person name="Talag J."/>
            <person name="Goicoechea J."/>
            <person name="Angelova A."/>
            <person name="Jetty R."/>
            <person name="Kudrna D."/>
            <person name="Golser W."/>
            <person name="Rivera L."/>
            <person name="Zhang J."/>
            <person name="Wing R."/>
        </authorList>
    </citation>
    <scope>NUCLEOTIDE SEQUENCE</scope>
</reference>
<dbReference type="AlphaFoldDB" id="A0A0D9XWF2"/>
<evidence type="ECO:0000313" key="2">
    <source>
        <dbReference type="Proteomes" id="UP000032180"/>
    </source>
</evidence>
<organism evidence="1 2">
    <name type="scientific">Leersia perrieri</name>
    <dbReference type="NCBI Taxonomy" id="77586"/>
    <lineage>
        <taxon>Eukaryota</taxon>
        <taxon>Viridiplantae</taxon>
        <taxon>Streptophyta</taxon>
        <taxon>Embryophyta</taxon>
        <taxon>Tracheophyta</taxon>
        <taxon>Spermatophyta</taxon>
        <taxon>Magnoliopsida</taxon>
        <taxon>Liliopsida</taxon>
        <taxon>Poales</taxon>
        <taxon>Poaceae</taxon>
        <taxon>BOP clade</taxon>
        <taxon>Oryzoideae</taxon>
        <taxon>Oryzeae</taxon>
        <taxon>Oryzinae</taxon>
        <taxon>Leersia</taxon>
    </lineage>
</organism>
<reference evidence="1" key="3">
    <citation type="submission" date="2015-04" db="UniProtKB">
        <authorList>
            <consortium name="EnsemblPlants"/>
        </authorList>
    </citation>
    <scope>IDENTIFICATION</scope>
</reference>
<keyword evidence="2" id="KW-1185">Reference proteome</keyword>
<evidence type="ECO:0000313" key="1">
    <source>
        <dbReference type="EnsemblPlants" id="LPERR12G01500.1"/>
    </source>
</evidence>
<sequence>MGGGRGRARLPVRRRRGGRSRLSGIRAATAVLLGLVGRWRACWGKRRHWFPWLPPAVEARMTQRQSCCWKQEPLKLLKF</sequence>
<dbReference type="Proteomes" id="UP000032180">
    <property type="component" value="Chromosome 12"/>
</dbReference>
<reference evidence="1 2" key="1">
    <citation type="submission" date="2012-08" db="EMBL/GenBank/DDBJ databases">
        <title>Oryza genome evolution.</title>
        <authorList>
            <person name="Wing R.A."/>
        </authorList>
    </citation>
    <scope>NUCLEOTIDE SEQUENCE</scope>
</reference>
<proteinExistence type="predicted"/>
<accession>A0A0D9XWF2</accession>
<dbReference type="Gramene" id="LPERR12G01500.1">
    <property type="protein sequence ID" value="LPERR12G01500.1"/>
    <property type="gene ID" value="LPERR12G01500"/>
</dbReference>
<dbReference type="EnsemblPlants" id="LPERR12G01500.1">
    <property type="protein sequence ID" value="LPERR12G01500.1"/>
    <property type="gene ID" value="LPERR12G01500"/>
</dbReference>